<feature type="signal peptide" evidence="1">
    <location>
        <begin position="1"/>
        <end position="34"/>
    </location>
</feature>
<feature type="chain" id="PRO_5029867104" evidence="1">
    <location>
        <begin position="35"/>
        <end position="178"/>
    </location>
</feature>
<sequence length="178" mass="19271">MGHLTIIRHQIWWQIEHWNRRMLLLLMMIMTTHSLSIPSPPPAAAGASSSCSSGNRSNVAFIKVAPMTITGPDATKAPRDDTPWSSRLPECDVGDNAAAAQDRNPTVSPLSKSGYALNYVTSATDFQNVASKSVWALLCDHYRRLRLVLGTRGSATWPAIAASSSSSTSTWLEAFVTG</sequence>
<proteinExistence type="predicted"/>
<dbReference type="EMBL" id="JAATIP010000159">
    <property type="protein sequence ID" value="KAF4365395.1"/>
    <property type="molecule type" value="Genomic_DNA"/>
</dbReference>
<name>A0A7J6F415_CANSA</name>
<gene>
    <name evidence="2" type="ORF">F8388_012760</name>
</gene>
<dbReference type="AlphaFoldDB" id="A0A7J6F415"/>
<evidence type="ECO:0000313" key="3">
    <source>
        <dbReference type="Proteomes" id="UP000525078"/>
    </source>
</evidence>
<keyword evidence="1" id="KW-0732">Signal</keyword>
<reference evidence="2 3" key="1">
    <citation type="journal article" date="2020" name="bioRxiv">
        <title>Sequence and annotation of 42 cannabis genomes reveals extensive copy number variation in cannabinoid synthesis and pathogen resistance genes.</title>
        <authorList>
            <person name="Mckernan K.J."/>
            <person name="Helbert Y."/>
            <person name="Kane L.T."/>
            <person name="Ebling H."/>
            <person name="Zhang L."/>
            <person name="Liu B."/>
            <person name="Eaton Z."/>
            <person name="Mclaughlin S."/>
            <person name="Kingan S."/>
            <person name="Baybayan P."/>
            <person name="Concepcion G."/>
            <person name="Jordan M."/>
            <person name="Riva A."/>
            <person name="Barbazuk W."/>
            <person name="Harkins T."/>
        </authorList>
    </citation>
    <scope>NUCLEOTIDE SEQUENCE [LARGE SCALE GENOMIC DNA]</scope>
    <source>
        <strain evidence="3">cv. Jamaican Lion 4</strain>
        <tissue evidence="2">Leaf</tissue>
    </source>
</reference>
<comment type="caution">
    <text evidence="2">The sequence shown here is derived from an EMBL/GenBank/DDBJ whole genome shotgun (WGS) entry which is preliminary data.</text>
</comment>
<organism evidence="2 3">
    <name type="scientific">Cannabis sativa</name>
    <name type="common">Hemp</name>
    <name type="synonym">Marijuana</name>
    <dbReference type="NCBI Taxonomy" id="3483"/>
    <lineage>
        <taxon>Eukaryota</taxon>
        <taxon>Viridiplantae</taxon>
        <taxon>Streptophyta</taxon>
        <taxon>Embryophyta</taxon>
        <taxon>Tracheophyta</taxon>
        <taxon>Spermatophyta</taxon>
        <taxon>Magnoliopsida</taxon>
        <taxon>eudicotyledons</taxon>
        <taxon>Gunneridae</taxon>
        <taxon>Pentapetalae</taxon>
        <taxon>rosids</taxon>
        <taxon>fabids</taxon>
        <taxon>Rosales</taxon>
        <taxon>Cannabaceae</taxon>
        <taxon>Cannabis</taxon>
    </lineage>
</organism>
<protein>
    <submittedName>
        <fullName evidence="2">Uncharacterized protein</fullName>
    </submittedName>
</protein>
<evidence type="ECO:0000313" key="2">
    <source>
        <dbReference type="EMBL" id="KAF4365395.1"/>
    </source>
</evidence>
<accession>A0A7J6F415</accession>
<dbReference type="Proteomes" id="UP000525078">
    <property type="component" value="Unassembled WGS sequence"/>
</dbReference>
<evidence type="ECO:0000256" key="1">
    <source>
        <dbReference type="SAM" id="SignalP"/>
    </source>
</evidence>